<keyword evidence="2" id="KW-1185">Reference proteome</keyword>
<proteinExistence type="predicted"/>
<organism evidence="1 2">
    <name type="scientific">Cucurbita argyrosperma subsp. sororia</name>
    <dbReference type="NCBI Taxonomy" id="37648"/>
    <lineage>
        <taxon>Eukaryota</taxon>
        <taxon>Viridiplantae</taxon>
        <taxon>Streptophyta</taxon>
        <taxon>Embryophyta</taxon>
        <taxon>Tracheophyta</taxon>
        <taxon>Spermatophyta</taxon>
        <taxon>Magnoliopsida</taxon>
        <taxon>eudicotyledons</taxon>
        <taxon>Gunneridae</taxon>
        <taxon>Pentapetalae</taxon>
        <taxon>rosids</taxon>
        <taxon>fabids</taxon>
        <taxon>Cucurbitales</taxon>
        <taxon>Cucurbitaceae</taxon>
        <taxon>Cucurbiteae</taxon>
        <taxon>Cucurbita</taxon>
    </lineage>
</organism>
<dbReference type="EMBL" id="JAGKQH010000009">
    <property type="protein sequence ID" value="KAG6591528.1"/>
    <property type="molecule type" value="Genomic_DNA"/>
</dbReference>
<evidence type="ECO:0000313" key="2">
    <source>
        <dbReference type="Proteomes" id="UP000685013"/>
    </source>
</evidence>
<feature type="non-terminal residue" evidence="1">
    <location>
        <position position="1"/>
    </location>
</feature>
<gene>
    <name evidence="1" type="ORF">SDJN03_13874</name>
</gene>
<protein>
    <submittedName>
        <fullName evidence="1">Uncharacterized protein</fullName>
    </submittedName>
</protein>
<name>A0AAV6N514_9ROSI</name>
<comment type="caution">
    <text evidence="1">The sequence shown here is derived from an EMBL/GenBank/DDBJ whole genome shotgun (WGS) entry which is preliminary data.</text>
</comment>
<dbReference type="AlphaFoldDB" id="A0AAV6N514"/>
<dbReference type="Proteomes" id="UP000685013">
    <property type="component" value="Chromosome 9"/>
</dbReference>
<evidence type="ECO:0000313" key="1">
    <source>
        <dbReference type="EMBL" id="KAG6591528.1"/>
    </source>
</evidence>
<sequence>MLTTSMVARPNNLLVAGRFAPVQMLSRCITSQMKFLREAYMIVISANFSYETNALKRIEDANGDER</sequence>
<reference evidence="1 2" key="1">
    <citation type="journal article" date="2021" name="Hortic Res">
        <title>The domestication of Cucurbita argyrosperma as revealed by the genome of its wild relative.</title>
        <authorList>
            <person name="Barrera-Redondo J."/>
            <person name="Sanchez-de la Vega G."/>
            <person name="Aguirre-Liguori J.A."/>
            <person name="Castellanos-Morales G."/>
            <person name="Gutierrez-Guerrero Y.T."/>
            <person name="Aguirre-Dugua X."/>
            <person name="Aguirre-Planter E."/>
            <person name="Tenaillon M.I."/>
            <person name="Lira-Saade R."/>
            <person name="Eguiarte L.E."/>
        </authorList>
    </citation>
    <scope>NUCLEOTIDE SEQUENCE [LARGE SCALE GENOMIC DNA]</scope>
    <source>
        <strain evidence="1">JBR-2021</strain>
    </source>
</reference>
<accession>A0AAV6N514</accession>